<proteinExistence type="predicted"/>
<organism evidence="2 3">
    <name type="scientific">Clostridium cadaveris</name>
    <dbReference type="NCBI Taxonomy" id="1529"/>
    <lineage>
        <taxon>Bacteria</taxon>
        <taxon>Bacillati</taxon>
        <taxon>Bacillota</taxon>
        <taxon>Clostridia</taxon>
        <taxon>Eubacteriales</taxon>
        <taxon>Clostridiaceae</taxon>
        <taxon>Clostridium</taxon>
    </lineage>
</organism>
<dbReference type="AlphaFoldDB" id="A0A1I2NZQ5"/>
<dbReference type="EMBL" id="QAMZ01000029">
    <property type="protein sequence ID" value="PWL54033.1"/>
    <property type="molecule type" value="Genomic_DNA"/>
</dbReference>
<dbReference type="Proteomes" id="UP000182135">
    <property type="component" value="Unassembled WGS sequence"/>
</dbReference>
<dbReference type="Proteomes" id="UP000246114">
    <property type="component" value="Unassembled WGS sequence"/>
</dbReference>
<keyword evidence="3" id="KW-1185">Reference proteome</keyword>
<protein>
    <submittedName>
        <fullName evidence="2">Uncharacterized protein</fullName>
    </submittedName>
</protein>
<accession>A0A1I2NZQ5</accession>
<gene>
    <name evidence="1" type="ORF">DBY38_06450</name>
    <name evidence="2" type="ORF">SAMN04487885_1252</name>
</gene>
<name>A0A1I2NZQ5_9CLOT</name>
<reference evidence="1 4" key="2">
    <citation type="submission" date="2018-03" db="EMBL/GenBank/DDBJ databases">
        <title>The uncultured portion of the human microbiome is neutrally assembled.</title>
        <authorList>
            <person name="Jeraldo P."/>
            <person name="Boardman L."/>
            <person name="White B.A."/>
            <person name="Nelson H."/>
            <person name="Goldenfeld N."/>
            <person name="Chia N."/>
        </authorList>
    </citation>
    <scope>NUCLEOTIDE SEQUENCE [LARGE SCALE GENOMIC DNA]</scope>
    <source>
        <strain evidence="1">CIM:MAG 903</strain>
    </source>
</reference>
<evidence type="ECO:0000313" key="1">
    <source>
        <dbReference type="EMBL" id="PWL54033.1"/>
    </source>
</evidence>
<dbReference type="EMBL" id="FOOE01000025">
    <property type="protein sequence ID" value="SFG08600.1"/>
    <property type="molecule type" value="Genomic_DNA"/>
</dbReference>
<evidence type="ECO:0000313" key="2">
    <source>
        <dbReference type="EMBL" id="SFG08600.1"/>
    </source>
</evidence>
<evidence type="ECO:0000313" key="4">
    <source>
        <dbReference type="Proteomes" id="UP000246114"/>
    </source>
</evidence>
<sequence>MFCKKKKNSMVIGTVAGIGVVAAVTAVAFKVRGMVKEKMASEFDDYYCCCDDEDNGENIYIYDEEPYQNRYQDTLVHRRDRVNKRRPSGIRGEKYF</sequence>
<dbReference type="RefSeq" id="WP_027638753.1">
    <property type="nucleotide sequence ID" value="NZ_FOOE01000025.1"/>
</dbReference>
<evidence type="ECO:0000313" key="3">
    <source>
        <dbReference type="Proteomes" id="UP000182135"/>
    </source>
</evidence>
<reference evidence="2 3" key="1">
    <citation type="submission" date="2016-10" db="EMBL/GenBank/DDBJ databases">
        <authorList>
            <person name="de Groot N.N."/>
        </authorList>
    </citation>
    <scope>NUCLEOTIDE SEQUENCE [LARGE SCALE GENOMIC DNA]</scope>
    <source>
        <strain evidence="2 3">NLAE-zl-G419</strain>
    </source>
</reference>